<comment type="caution">
    <text evidence="1">The sequence shown here is derived from an EMBL/GenBank/DDBJ whole genome shotgun (WGS) entry which is preliminary data.</text>
</comment>
<dbReference type="AlphaFoldDB" id="A0A5D3YJS0"/>
<keyword evidence="2" id="KW-1185">Reference proteome</keyword>
<accession>A0A5D3YJS0</accession>
<dbReference type="EMBL" id="VNHY01000002">
    <property type="protein sequence ID" value="TYP93745.1"/>
    <property type="molecule type" value="Genomic_DNA"/>
</dbReference>
<name>A0A5D3YJS0_9BACT</name>
<organism evidence="1 2">
    <name type="scientific">Fodinibius salinus</name>
    <dbReference type="NCBI Taxonomy" id="860790"/>
    <lineage>
        <taxon>Bacteria</taxon>
        <taxon>Pseudomonadati</taxon>
        <taxon>Balneolota</taxon>
        <taxon>Balneolia</taxon>
        <taxon>Balneolales</taxon>
        <taxon>Balneolaceae</taxon>
        <taxon>Fodinibius</taxon>
    </lineage>
</organism>
<reference evidence="1 2" key="1">
    <citation type="submission" date="2019-07" db="EMBL/GenBank/DDBJ databases">
        <title>Genomic Encyclopedia of Archaeal and Bacterial Type Strains, Phase II (KMG-II): from individual species to whole genera.</title>
        <authorList>
            <person name="Goeker M."/>
        </authorList>
    </citation>
    <scope>NUCLEOTIDE SEQUENCE [LARGE SCALE GENOMIC DNA]</scope>
    <source>
        <strain evidence="1 2">DSM 21935</strain>
    </source>
</reference>
<dbReference type="Proteomes" id="UP000324595">
    <property type="component" value="Unassembled WGS sequence"/>
</dbReference>
<evidence type="ECO:0000313" key="1">
    <source>
        <dbReference type="EMBL" id="TYP93745.1"/>
    </source>
</evidence>
<protein>
    <submittedName>
        <fullName evidence="1">Uncharacterized protein</fullName>
    </submittedName>
</protein>
<gene>
    <name evidence="1" type="ORF">LX73_1455</name>
</gene>
<evidence type="ECO:0000313" key="2">
    <source>
        <dbReference type="Proteomes" id="UP000324595"/>
    </source>
</evidence>
<proteinExistence type="predicted"/>
<sequence>MTTFLNSYRGASLYEVNEVDLSEGETLGSNLADHDIENF</sequence>